<dbReference type="Pfam" id="PF00271">
    <property type="entry name" value="Helicase_C"/>
    <property type="match status" value="1"/>
</dbReference>
<dbReference type="GO" id="GO:0016787">
    <property type="term" value="F:hydrolase activity"/>
    <property type="evidence" value="ECO:0007669"/>
    <property type="project" value="UniProtKB-KW"/>
</dbReference>
<dbReference type="InterPro" id="IPR050474">
    <property type="entry name" value="Hel308_SKI2-like"/>
</dbReference>
<dbReference type="EMBL" id="BOOP01000037">
    <property type="protein sequence ID" value="GII41921.1"/>
    <property type="molecule type" value="Genomic_DNA"/>
</dbReference>
<dbReference type="InterPro" id="IPR001650">
    <property type="entry name" value="Helicase_C-like"/>
</dbReference>
<feature type="domain" description="Helicase C-terminal" evidence="6">
    <location>
        <begin position="566"/>
        <end position="761"/>
    </location>
</feature>
<evidence type="ECO:0008006" key="9">
    <source>
        <dbReference type="Google" id="ProtNLM"/>
    </source>
</evidence>
<evidence type="ECO:0000313" key="8">
    <source>
        <dbReference type="Proteomes" id="UP000622547"/>
    </source>
</evidence>
<sequence length="1171" mass="127816">MERALNLQLLAAALGGRSGIPTAQELQELMAAIEVQLVLRRAEIPQRVLDAAWYLHAVASVDQARERYTAARQRQAFQVSAHIFDLALNQDGHNPIDRLSFGFAAAIGYRRGGRDPNATAIMNRLRADLHVERPLLDHIDTLALEAGLALLGFETRTLFRWLATWRRQLAELAQASGLQDLTTTAFGPTHMVVLGADDLLAYFAHGDRARLDRGRTRLRSAAVGQAGPGDLNARWVAAHLLSLAGEAEAGSLWNPNVLPPSVPDLVRQAFTVGNPPVLTLWEPQRELLTGPRSPFDPQVRRVVLAVPTSGGKTLLAQMLAVEHLARAGTGVCYVAPTRSLCREVRRAMGNRVHILQKETGPDRPDFPAVSELFVGPADPRPADVEVMTPERLANLLRHDAGAVMARFGMFIFDEAQLLKEGGRGFTLESTIALLDYLSRETGHRIVLISAAMGNAGAIAQWLSTNGPALRHESQWRGPRRLHAAFTTTAHFELTRAETVRGAPKWPYRLVTPLSGQIRLRMADGRTTMLSTEGDTGWRLVRKASTSDLVQSNLSIDDGRSTKRYTIASEMIVELGHGGSVLVVAGTRSLAQLLAQALADQLDELPGTAPLVDFVRLQLGDDHPLVAVLRHGVGFHHAGLPIEVLEALEEAVRDDTLPYLTCTSTLTDGVNLPVRTVVIYDQTYAGQAEDAKLRGARLVNAMGRAGRAGKETEGWIVLVRAAPPTERDFEDLNPDAEALAVTSSLTTEEALHAFAELEQAVRLDEDALFRAADSATSDFIGFVWLVLAIEEERGLDPAAVDVASVVDSTLAAQSPQARMACMPVAHATRQAYLRTDGDARRRWPRTGTSLGSARVIDRLAHQLAETILSAERDGTLADIRNPQIAIRMPHEAINELLHLPEAPEWRFSVSPRGAEIELRPADLLADWLAGTSLPSLAATHLADVVRPAQRIEQMVDAVTEHFEHYLAWTVGALVELVNGRLHAADSEQRLCPDLGSYIRYGVDDGRALILMTSGIRSRRLAHAIVADVPDDLEPTRETLRLWLARMGVAEWRLRYGASASEVLDLLDFTRPKGRSLLKTLLETGSVKVDLPAVTSELPAWEGPLTLDFVQGEPRPLPLAVYAGAQRVVTVATQDHTDLSAVLDAGIDIVVEIDRQAYAPSLSIRLPFSDENT</sequence>
<dbReference type="GO" id="GO:0003676">
    <property type="term" value="F:nucleic acid binding"/>
    <property type="evidence" value="ECO:0007669"/>
    <property type="project" value="InterPro"/>
</dbReference>
<gene>
    <name evidence="7" type="ORF">Pph01_69240</name>
</gene>
<keyword evidence="8" id="KW-1185">Reference proteome</keyword>
<dbReference type="PROSITE" id="PS51194">
    <property type="entry name" value="HELICASE_CTER"/>
    <property type="match status" value="1"/>
</dbReference>
<evidence type="ECO:0000256" key="4">
    <source>
        <dbReference type="ARBA" id="ARBA00022840"/>
    </source>
</evidence>
<dbReference type="InterPro" id="IPR011545">
    <property type="entry name" value="DEAD/DEAH_box_helicase_dom"/>
</dbReference>
<proteinExistence type="predicted"/>
<keyword evidence="3" id="KW-0347">Helicase</keyword>
<evidence type="ECO:0000256" key="3">
    <source>
        <dbReference type="ARBA" id="ARBA00022806"/>
    </source>
</evidence>
<dbReference type="Proteomes" id="UP000622547">
    <property type="component" value="Unassembled WGS sequence"/>
</dbReference>
<dbReference type="PANTHER" id="PTHR47961:SF6">
    <property type="entry name" value="DNA-DIRECTED DNA POLYMERASE"/>
    <property type="match status" value="1"/>
</dbReference>
<dbReference type="AlphaFoldDB" id="A0A8J3UCC4"/>
<dbReference type="InterPro" id="IPR014001">
    <property type="entry name" value="Helicase_ATP-bd"/>
</dbReference>
<reference evidence="7 8" key="1">
    <citation type="submission" date="2021-01" db="EMBL/GenBank/DDBJ databases">
        <title>Whole genome shotgun sequence of Planotetraspora phitsanulokensis NBRC 104273.</title>
        <authorList>
            <person name="Komaki H."/>
            <person name="Tamura T."/>
        </authorList>
    </citation>
    <scope>NUCLEOTIDE SEQUENCE [LARGE SCALE GENOMIC DNA]</scope>
    <source>
        <strain evidence="7 8">NBRC 104273</strain>
    </source>
</reference>
<keyword evidence="4" id="KW-0067">ATP-binding</keyword>
<dbReference type="Pfam" id="PF00270">
    <property type="entry name" value="DEAD"/>
    <property type="match status" value="1"/>
</dbReference>
<evidence type="ECO:0000256" key="1">
    <source>
        <dbReference type="ARBA" id="ARBA00022741"/>
    </source>
</evidence>
<dbReference type="GO" id="GO:0005524">
    <property type="term" value="F:ATP binding"/>
    <property type="evidence" value="ECO:0007669"/>
    <property type="project" value="UniProtKB-KW"/>
</dbReference>
<organism evidence="7 8">
    <name type="scientific">Planotetraspora phitsanulokensis</name>
    <dbReference type="NCBI Taxonomy" id="575192"/>
    <lineage>
        <taxon>Bacteria</taxon>
        <taxon>Bacillati</taxon>
        <taxon>Actinomycetota</taxon>
        <taxon>Actinomycetes</taxon>
        <taxon>Streptosporangiales</taxon>
        <taxon>Streptosporangiaceae</taxon>
        <taxon>Planotetraspora</taxon>
    </lineage>
</organism>
<dbReference type="PROSITE" id="PS51192">
    <property type="entry name" value="HELICASE_ATP_BIND_1"/>
    <property type="match status" value="1"/>
</dbReference>
<dbReference type="SMART" id="SM00487">
    <property type="entry name" value="DEXDc"/>
    <property type="match status" value="1"/>
</dbReference>
<feature type="domain" description="Helicase ATP-binding" evidence="5">
    <location>
        <begin position="293"/>
        <end position="470"/>
    </location>
</feature>
<keyword evidence="1" id="KW-0547">Nucleotide-binding</keyword>
<accession>A0A8J3UCC4</accession>
<dbReference type="SUPFAM" id="SSF52540">
    <property type="entry name" value="P-loop containing nucleoside triphosphate hydrolases"/>
    <property type="match status" value="1"/>
</dbReference>
<keyword evidence="2" id="KW-0378">Hydrolase</keyword>
<evidence type="ECO:0000313" key="7">
    <source>
        <dbReference type="EMBL" id="GII41921.1"/>
    </source>
</evidence>
<dbReference type="GO" id="GO:0004386">
    <property type="term" value="F:helicase activity"/>
    <property type="evidence" value="ECO:0007669"/>
    <property type="project" value="UniProtKB-KW"/>
</dbReference>
<comment type="caution">
    <text evidence="7">The sequence shown here is derived from an EMBL/GenBank/DDBJ whole genome shotgun (WGS) entry which is preliminary data.</text>
</comment>
<dbReference type="RefSeq" id="WP_204077366.1">
    <property type="nucleotide sequence ID" value="NZ_BAABHI010000011.1"/>
</dbReference>
<evidence type="ECO:0000256" key="2">
    <source>
        <dbReference type="ARBA" id="ARBA00022801"/>
    </source>
</evidence>
<dbReference type="InterPro" id="IPR027417">
    <property type="entry name" value="P-loop_NTPase"/>
</dbReference>
<dbReference type="PANTHER" id="PTHR47961">
    <property type="entry name" value="DNA POLYMERASE THETA, PUTATIVE (AFU_ORTHOLOGUE AFUA_1G05260)-RELATED"/>
    <property type="match status" value="1"/>
</dbReference>
<protein>
    <recommendedName>
        <fullName evidence="9">DEAD/DEAH box helicase</fullName>
    </recommendedName>
</protein>
<evidence type="ECO:0000259" key="5">
    <source>
        <dbReference type="PROSITE" id="PS51192"/>
    </source>
</evidence>
<dbReference type="SMART" id="SM00490">
    <property type="entry name" value="HELICc"/>
    <property type="match status" value="1"/>
</dbReference>
<dbReference type="Gene3D" id="3.40.50.300">
    <property type="entry name" value="P-loop containing nucleotide triphosphate hydrolases"/>
    <property type="match status" value="2"/>
</dbReference>
<evidence type="ECO:0000259" key="6">
    <source>
        <dbReference type="PROSITE" id="PS51194"/>
    </source>
</evidence>
<name>A0A8J3UCC4_9ACTN</name>